<proteinExistence type="predicted"/>
<dbReference type="RefSeq" id="WP_170215476.1">
    <property type="nucleotide sequence ID" value="NZ_JBHMDG010000022.1"/>
</dbReference>
<keyword evidence="2" id="KW-1185">Reference proteome</keyword>
<dbReference type="Proteomes" id="UP001589750">
    <property type="component" value="Unassembled WGS sequence"/>
</dbReference>
<dbReference type="SUPFAM" id="SSF55961">
    <property type="entry name" value="Bet v1-like"/>
    <property type="match status" value="1"/>
</dbReference>
<gene>
    <name evidence="1" type="ORF">ACFFRI_16170</name>
</gene>
<dbReference type="InterPro" id="IPR019587">
    <property type="entry name" value="Polyketide_cyclase/dehydratase"/>
</dbReference>
<dbReference type="EMBL" id="JBHMDG010000022">
    <property type="protein sequence ID" value="MFB9314594.1"/>
    <property type="molecule type" value="Genomic_DNA"/>
</dbReference>
<dbReference type="Pfam" id="PF10604">
    <property type="entry name" value="Polyketide_cyc2"/>
    <property type="match status" value="1"/>
</dbReference>
<protein>
    <submittedName>
        <fullName evidence="1">SRPBCC family protein</fullName>
    </submittedName>
</protein>
<reference evidence="1 2" key="1">
    <citation type="submission" date="2024-09" db="EMBL/GenBank/DDBJ databases">
        <authorList>
            <person name="Sun Q."/>
            <person name="Mori K."/>
        </authorList>
    </citation>
    <scope>NUCLEOTIDE SEQUENCE [LARGE SCALE GENOMIC DNA]</scope>
    <source>
        <strain evidence="1 2">JCM 9626</strain>
    </source>
</reference>
<dbReference type="InterPro" id="IPR023393">
    <property type="entry name" value="START-like_dom_sf"/>
</dbReference>
<organism evidence="1 2">
    <name type="scientific">Nocardioides plantarum</name>
    <dbReference type="NCBI Taxonomy" id="29299"/>
    <lineage>
        <taxon>Bacteria</taxon>
        <taxon>Bacillati</taxon>
        <taxon>Actinomycetota</taxon>
        <taxon>Actinomycetes</taxon>
        <taxon>Propionibacteriales</taxon>
        <taxon>Nocardioidaceae</taxon>
        <taxon>Nocardioides</taxon>
    </lineage>
</organism>
<comment type="caution">
    <text evidence="1">The sequence shown here is derived from an EMBL/GenBank/DDBJ whole genome shotgun (WGS) entry which is preliminary data.</text>
</comment>
<name>A0ABV5KCX8_9ACTN</name>
<accession>A0ABV5KCX8</accession>
<dbReference type="Gene3D" id="3.30.530.20">
    <property type="match status" value="1"/>
</dbReference>
<evidence type="ECO:0000313" key="1">
    <source>
        <dbReference type="EMBL" id="MFB9314594.1"/>
    </source>
</evidence>
<evidence type="ECO:0000313" key="2">
    <source>
        <dbReference type="Proteomes" id="UP001589750"/>
    </source>
</evidence>
<sequence length="151" mass="16506">MERTITVALPPDAVWRFLVDFTTTEEWDPPTLSTERTSGDGGVGTTYHNVAKFRGNRTEVDYVVTEYDEGRCLQLRGDATGLEVVDTFTLEPTDAGGSQLTYSARFTRRVGPDPVDLPSMDVLGDYVAESLQDSLENLADDPAVADDLPGD</sequence>